<keyword evidence="4 6" id="KW-1133">Transmembrane helix</keyword>
<comment type="similarity">
    <text evidence="2">Belongs to the TMEM134/TMEM230 family.</text>
</comment>
<reference evidence="7 8" key="1">
    <citation type="submission" date="2021-09" db="EMBL/GenBank/DDBJ databases">
        <title>Genomic insights and catalytic innovation underlie evolution of tropane alkaloids biosynthesis.</title>
        <authorList>
            <person name="Wang Y.-J."/>
            <person name="Tian T."/>
            <person name="Huang J.-P."/>
            <person name="Huang S.-X."/>
        </authorList>
    </citation>
    <scope>NUCLEOTIDE SEQUENCE [LARGE SCALE GENOMIC DNA]</scope>
    <source>
        <strain evidence="7">KIB-2018</strain>
        <tissue evidence="7">Leaf</tissue>
    </source>
</reference>
<accession>A0AAV8SCE8</accession>
<dbReference type="AlphaFoldDB" id="A0AAV8SCE8"/>
<gene>
    <name evidence="7" type="ORF">K2173_013775</name>
</gene>
<dbReference type="Pfam" id="PF05915">
    <property type="entry name" value="TMEM_230_134"/>
    <property type="match status" value="1"/>
</dbReference>
<proteinExistence type="inferred from homology"/>
<comment type="subcellular location">
    <subcellularLocation>
        <location evidence="1">Membrane</location>
        <topology evidence="1">Multi-pass membrane protein</topology>
    </subcellularLocation>
</comment>
<name>A0AAV8SCE8_9ROSI</name>
<organism evidence="7 8">
    <name type="scientific">Erythroxylum novogranatense</name>
    <dbReference type="NCBI Taxonomy" id="1862640"/>
    <lineage>
        <taxon>Eukaryota</taxon>
        <taxon>Viridiplantae</taxon>
        <taxon>Streptophyta</taxon>
        <taxon>Embryophyta</taxon>
        <taxon>Tracheophyta</taxon>
        <taxon>Spermatophyta</taxon>
        <taxon>Magnoliopsida</taxon>
        <taxon>eudicotyledons</taxon>
        <taxon>Gunneridae</taxon>
        <taxon>Pentapetalae</taxon>
        <taxon>rosids</taxon>
        <taxon>fabids</taxon>
        <taxon>Malpighiales</taxon>
        <taxon>Erythroxylaceae</taxon>
        <taxon>Erythroxylum</taxon>
    </lineage>
</organism>
<dbReference type="EMBL" id="JAIWQS010000011">
    <property type="protein sequence ID" value="KAJ8749860.1"/>
    <property type="molecule type" value="Genomic_DNA"/>
</dbReference>
<evidence type="ECO:0008006" key="9">
    <source>
        <dbReference type="Google" id="ProtNLM"/>
    </source>
</evidence>
<dbReference type="InterPro" id="IPR044234">
    <property type="entry name" value="TMEM230"/>
</dbReference>
<dbReference type="PANTHER" id="PTHR15664:SF21">
    <property type="entry name" value="TRANSMEMBRANE PROTEIN 230"/>
    <property type="match status" value="1"/>
</dbReference>
<comment type="caution">
    <text evidence="7">The sequence shown here is derived from an EMBL/GenBank/DDBJ whole genome shotgun (WGS) entry which is preliminary data.</text>
</comment>
<dbReference type="Proteomes" id="UP001159364">
    <property type="component" value="Linkage Group LG11"/>
</dbReference>
<evidence type="ECO:0000313" key="8">
    <source>
        <dbReference type="Proteomes" id="UP001159364"/>
    </source>
</evidence>
<evidence type="ECO:0000256" key="3">
    <source>
        <dbReference type="ARBA" id="ARBA00022692"/>
    </source>
</evidence>
<feature type="transmembrane region" description="Helical" evidence="6">
    <location>
        <begin position="46"/>
        <end position="66"/>
    </location>
</feature>
<keyword evidence="8" id="KW-1185">Reference proteome</keyword>
<evidence type="ECO:0000256" key="6">
    <source>
        <dbReference type="SAM" id="Phobius"/>
    </source>
</evidence>
<evidence type="ECO:0000256" key="4">
    <source>
        <dbReference type="ARBA" id="ARBA00022989"/>
    </source>
</evidence>
<dbReference type="GO" id="GO:0012505">
    <property type="term" value="C:endomembrane system"/>
    <property type="evidence" value="ECO:0007669"/>
    <property type="project" value="TreeGrafter"/>
</dbReference>
<evidence type="ECO:0000256" key="5">
    <source>
        <dbReference type="ARBA" id="ARBA00023136"/>
    </source>
</evidence>
<protein>
    <recommendedName>
        <fullName evidence="9">Transmembrane protein 230</fullName>
    </recommendedName>
</protein>
<keyword evidence="3 6" id="KW-0812">Transmembrane</keyword>
<sequence length="117" mass="13326">MTTRCNIHYNRLPNDEHGDHDNGTKRYNPRFDYSPGSFDKIPRKSIALAFCLLFLGSILLFLSYFILSGHMGGETSQAYGLFALGILTFLPGFYETRTAYYSWRGAKGHHFSSIPSY</sequence>
<evidence type="ECO:0000256" key="1">
    <source>
        <dbReference type="ARBA" id="ARBA00004141"/>
    </source>
</evidence>
<keyword evidence="5 6" id="KW-0472">Membrane</keyword>
<feature type="transmembrane region" description="Helical" evidence="6">
    <location>
        <begin position="78"/>
        <end position="94"/>
    </location>
</feature>
<dbReference type="InterPro" id="IPR008590">
    <property type="entry name" value="TMEM_230/134"/>
</dbReference>
<dbReference type="GO" id="GO:0016020">
    <property type="term" value="C:membrane"/>
    <property type="evidence" value="ECO:0007669"/>
    <property type="project" value="UniProtKB-SubCell"/>
</dbReference>
<evidence type="ECO:0000256" key="2">
    <source>
        <dbReference type="ARBA" id="ARBA00007743"/>
    </source>
</evidence>
<evidence type="ECO:0000313" key="7">
    <source>
        <dbReference type="EMBL" id="KAJ8749860.1"/>
    </source>
</evidence>
<dbReference type="PANTHER" id="PTHR15664">
    <property type="entry name" value="C20ORF30 PROTEIN"/>
    <property type="match status" value="1"/>
</dbReference>